<evidence type="ECO:0000256" key="3">
    <source>
        <dbReference type="ARBA" id="ARBA00022989"/>
    </source>
</evidence>
<reference evidence="7 8" key="1">
    <citation type="submission" date="2015-05" db="EMBL/GenBank/DDBJ databases">
        <authorList>
            <person name="Wang D.B."/>
            <person name="Wang M."/>
        </authorList>
    </citation>
    <scope>NUCLEOTIDE SEQUENCE [LARGE SCALE GENOMIC DNA]</scope>
    <source>
        <strain evidence="7">VL1</strain>
    </source>
</reference>
<dbReference type="AlphaFoldDB" id="A0A0G4MJC6"/>
<protein>
    <submittedName>
        <fullName evidence="7">Uncharacterized protein</fullName>
    </submittedName>
</protein>
<evidence type="ECO:0000256" key="5">
    <source>
        <dbReference type="SAM" id="MobiDB-lite"/>
    </source>
</evidence>
<evidence type="ECO:0000313" key="8">
    <source>
        <dbReference type="Proteomes" id="UP000044602"/>
    </source>
</evidence>
<evidence type="ECO:0000256" key="4">
    <source>
        <dbReference type="ARBA" id="ARBA00023136"/>
    </source>
</evidence>
<sequence length="376" mass="41368">MSTSNHSQWPPKRPSKRNKLRNGTVIIPGTGERSHRQFTLRNPSLDNDRSDDPDGYRSLLLSETNSERAHTIGHNVKTSFLKFWDFLRSPAGKGVLKCTLAYLLGSMATYLEPISDFLGKPDGKHVVATITVYFHANRTWGSMVESVLIAFCAIGYAQIISMLSMGLSVLGNEVGFQVLSHVMILIICIGFGLGFVGWIKQRMNSPLVNVGCTLASIAIITIVTKEEAVQGGYLSSIKVVQVFKILVMGGRNGGVIVDGGSSELKEILKTMEGNMTGGKIIAGGKGLSRQNSMLEPGRDAEMASHTRLGLRPNQALTREDSQQSFGMSSLEVEEEENDETVNDARKWLKVIGAYDQPRLCYNVAKKHFERYVRLAL</sequence>
<organism evidence="7 8">
    <name type="scientific">Verticillium longisporum</name>
    <name type="common">Verticillium dahliae var. longisporum</name>
    <dbReference type="NCBI Taxonomy" id="100787"/>
    <lineage>
        <taxon>Eukaryota</taxon>
        <taxon>Fungi</taxon>
        <taxon>Dikarya</taxon>
        <taxon>Ascomycota</taxon>
        <taxon>Pezizomycotina</taxon>
        <taxon>Sordariomycetes</taxon>
        <taxon>Hypocreomycetidae</taxon>
        <taxon>Glomerellales</taxon>
        <taxon>Plectosphaerellaceae</taxon>
        <taxon>Verticillium</taxon>
    </lineage>
</organism>
<feature type="compositionally biased region" description="Basic and acidic residues" evidence="5">
    <location>
        <begin position="46"/>
        <end position="55"/>
    </location>
</feature>
<evidence type="ECO:0000256" key="1">
    <source>
        <dbReference type="ARBA" id="ARBA00004141"/>
    </source>
</evidence>
<comment type="subcellular location">
    <subcellularLocation>
        <location evidence="1">Membrane</location>
        <topology evidence="1">Multi-pass membrane protein</topology>
    </subcellularLocation>
</comment>
<accession>A0A0G4MJC6</accession>
<dbReference type="PANTHER" id="PTHR47804:SF1">
    <property type="entry name" value="DUF2421 DOMAIN-CONTAINING PROTEIN"/>
    <property type="match status" value="1"/>
</dbReference>
<proteinExistence type="predicted"/>
<dbReference type="EMBL" id="CVQH01022972">
    <property type="protein sequence ID" value="CRK34341.1"/>
    <property type="molecule type" value="Genomic_DNA"/>
</dbReference>
<feature type="transmembrane region" description="Helical" evidence="6">
    <location>
        <begin position="176"/>
        <end position="199"/>
    </location>
</feature>
<keyword evidence="2 6" id="KW-0812">Transmembrane</keyword>
<keyword evidence="4 6" id="KW-0472">Membrane</keyword>
<dbReference type="Proteomes" id="UP000044602">
    <property type="component" value="Unassembled WGS sequence"/>
</dbReference>
<feature type="region of interest" description="Disordered" evidence="5">
    <location>
        <begin position="318"/>
        <end position="337"/>
    </location>
</feature>
<feature type="transmembrane region" description="Helical" evidence="6">
    <location>
        <begin position="206"/>
        <end position="224"/>
    </location>
</feature>
<feature type="transmembrane region" description="Helical" evidence="6">
    <location>
        <begin position="147"/>
        <end position="170"/>
    </location>
</feature>
<keyword evidence="8" id="KW-1185">Reference proteome</keyword>
<dbReference type="PANTHER" id="PTHR47804">
    <property type="entry name" value="60S RIBOSOMAL PROTEIN L19"/>
    <property type="match status" value="1"/>
</dbReference>
<feature type="region of interest" description="Disordered" evidence="5">
    <location>
        <begin position="1"/>
        <end position="58"/>
    </location>
</feature>
<dbReference type="GO" id="GO:0016020">
    <property type="term" value="C:membrane"/>
    <property type="evidence" value="ECO:0007669"/>
    <property type="project" value="UniProtKB-SubCell"/>
</dbReference>
<keyword evidence="3 6" id="KW-1133">Transmembrane helix</keyword>
<dbReference type="InterPro" id="IPR052430">
    <property type="entry name" value="IVT-Associated"/>
</dbReference>
<gene>
    <name evidence="7" type="ORF">BN1708_006340</name>
</gene>
<evidence type="ECO:0000256" key="6">
    <source>
        <dbReference type="SAM" id="Phobius"/>
    </source>
</evidence>
<name>A0A0G4MJC6_VERLO</name>
<evidence type="ECO:0000313" key="7">
    <source>
        <dbReference type="EMBL" id="CRK34341.1"/>
    </source>
</evidence>
<evidence type="ECO:0000256" key="2">
    <source>
        <dbReference type="ARBA" id="ARBA00022692"/>
    </source>
</evidence>
<dbReference type="STRING" id="100787.A0A0G4MJC6"/>